<sequence>MFKIEIKNIEVYAYHGVLPEENIIGATYQIDVAVWTNAEMAAKTDEVKNTISYADLNAIILEEMKIQAKLLEHLCYRMACKIHEEFSSIQKIELTVRKLAPPMPGKMDYAAVTYIKNF</sequence>
<proteinExistence type="inferred from homology"/>
<keyword evidence="9" id="KW-1185">Reference proteome</keyword>
<evidence type="ECO:0000256" key="1">
    <source>
        <dbReference type="ARBA" id="ARBA00001353"/>
    </source>
</evidence>
<comment type="similarity">
    <text evidence="3 6">Belongs to the DHNA family.</text>
</comment>
<comment type="function">
    <text evidence="6">Catalyzes the conversion of 7,8-dihydroneopterin to 6-hydroxymethyl-7,8-dihydropterin.</text>
</comment>
<dbReference type="EC" id="4.1.2.25" evidence="6"/>
<dbReference type="AlphaFoldDB" id="A0A383TVH1"/>
<dbReference type="PANTHER" id="PTHR42844">
    <property type="entry name" value="DIHYDRONEOPTERIN ALDOLASE 1-RELATED"/>
    <property type="match status" value="1"/>
</dbReference>
<evidence type="ECO:0000313" key="8">
    <source>
        <dbReference type="EMBL" id="SZD71238.1"/>
    </source>
</evidence>
<dbReference type="InterPro" id="IPR006157">
    <property type="entry name" value="FolB_dom"/>
</dbReference>
<dbReference type="SUPFAM" id="SSF55620">
    <property type="entry name" value="Tetrahydrobiopterin biosynthesis enzymes-like"/>
    <property type="match status" value="1"/>
</dbReference>
<dbReference type="Gene3D" id="3.30.1130.10">
    <property type="match status" value="1"/>
</dbReference>
<evidence type="ECO:0000259" key="7">
    <source>
        <dbReference type="SMART" id="SM00905"/>
    </source>
</evidence>
<evidence type="ECO:0000256" key="3">
    <source>
        <dbReference type="ARBA" id="ARBA00005708"/>
    </source>
</evidence>
<reference evidence="8 9" key="1">
    <citation type="submission" date="2018-09" db="EMBL/GenBank/DDBJ databases">
        <authorList>
            <consortium name="Pathogen Informatics"/>
        </authorList>
    </citation>
    <scope>NUCLEOTIDE SEQUENCE [LARGE SCALE GENOMIC DNA]</scope>
    <source>
        <strain evidence="8 9">OH-22767</strain>
    </source>
</reference>
<evidence type="ECO:0000256" key="2">
    <source>
        <dbReference type="ARBA" id="ARBA00005013"/>
    </source>
</evidence>
<dbReference type="UniPathway" id="UPA00077">
    <property type="reaction ID" value="UER00154"/>
</dbReference>
<dbReference type="Proteomes" id="UP000262142">
    <property type="component" value="Unassembled WGS sequence"/>
</dbReference>
<dbReference type="InterPro" id="IPR043133">
    <property type="entry name" value="GTP-CH-I_C/QueF"/>
</dbReference>
<name>A0A383TVH1_9FLAO</name>
<dbReference type="GO" id="GO:0004150">
    <property type="term" value="F:dihydroneopterin aldolase activity"/>
    <property type="evidence" value="ECO:0007669"/>
    <property type="project" value="UniProtKB-UniRule"/>
</dbReference>
<evidence type="ECO:0000256" key="6">
    <source>
        <dbReference type="RuleBase" id="RU362079"/>
    </source>
</evidence>
<accession>A0A383TVH1</accession>
<protein>
    <recommendedName>
        <fullName evidence="6">7,8-dihydroneopterin aldolase</fullName>
        <ecNumber evidence="6">4.1.2.25</ecNumber>
    </recommendedName>
</protein>
<keyword evidence="4 6" id="KW-0289">Folate biosynthesis</keyword>
<evidence type="ECO:0000256" key="5">
    <source>
        <dbReference type="ARBA" id="ARBA00023239"/>
    </source>
</evidence>
<dbReference type="EMBL" id="UNSC01000001">
    <property type="protein sequence ID" value="SZD71238.1"/>
    <property type="molecule type" value="Genomic_DNA"/>
</dbReference>
<dbReference type="NCBIfam" id="TIGR00526">
    <property type="entry name" value="folB_dom"/>
    <property type="match status" value="1"/>
</dbReference>
<gene>
    <name evidence="8" type="primary">folB</name>
    <name evidence="8" type="ORF">SAMEA104719789_00333</name>
</gene>
<dbReference type="SMART" id="SM00905">
    <property type="entry name" value="FolB"/>
    <property type="match status" value="1"/>
</dbReference>
<dbReference type="InterPro" id="IPR006156">
    <property type="entry name" value="Dihydroneopterin_aldolase"/>
</dbReference>
<evidence type="ECO:0000313" key="9">
    <source>
        <dbReference type="Proteomes" id="UP000262142"/>
    </source>
</evidence>
<evidence type="ECO:0000256" key="4">
    <source>
        <dbReference type="ARBA" id="ARBA00022909"/>
    </source>
</evidence>
<comment type="pathway">
    <text evidence="2 6">Cofactor biosynthesis; tetrahydrofolate biosynthesis; 2-amino-4-hydroxy-6-hydroxymethyl-7,8-dihydropteridine diphosphate from 7,8-dihydroneopterin triphosphate: step 3/4.</text>
</comment>
<organism evidence="8 9">
    <name type="scientific">Candidatus Ornithobacterium hominis</name>
    <dbReference type="NCBI Taxonomy" id="2497989"/>
    <lineage>
        <taxon>Bacteria</taxon>
        <taxon>Pseudomonadati</taxon>
        <taxon>Bacteroidota</taxon>
        <taxon>Flavobacteriia</taxon>
        <taxon>Flavobacteriales</taxon>
        <taxon>Weeksellaceae</taxon>
        <taxon>Ornithobacterium</taxon>
    </lineage>
</organism>
<dbReference type="NCBIfam" id="TIGR00525">
    <property type="entry name" value="folB"/>
    <property type="match status" value="1"/>
</dbReference>
<dbReference type="OrthoDB" id="9803748at2"/>
<dbReference type="RefSeq" id="WP_119057281.1">
    <property type="nucleotide sequence ID" value="NZ_OX579588.1"/>
</dbReference>
<dbReference type="GO" id="GO:0046654">
    <property type="term" value="P:tetrahydrofolate biosynthetic process"/>
    <property type="evidence" value="ECO:0007669"/>
    <property type="project" value="UniProtKB-UniRule"/>
</dbReference>
<keyword evidence="5 6" id="KW-0456">Lyase</keyword>
<dbReference type="PANTHER" id="PTHR42844:SF1">
    <property type="entry name" value="DIHYDRONEOPTERIN ALDOLASE 1-RELATED"/>
    <property type="match status" value="1"/>
</dbReference>
<dbReference type="Pfam" id="PF02152">
    <property type="entry name" value="FolB"/>
    <property type="match status" value="1"/>
</dbReference>
<comment type="catalytic activity">
    <reaction evidence="1 6">
        <text>7,8-dihydroneopterin = 6-hydroxymethyl-7,8-dihydropterin + glycolaldehyde</text>
        <dbReference type="Rhea" id="RHEA:10540"/>
        <dbReference type="ChEBI" id="CHEBI:17001"/>
        <dbReference type="ChEBI" id="CHEBI:17071"/>
        <dbReference type="ChEBI" id="CHEBI:44841"/>
        <dbReference type="EC" id="4.1.2.25"/>
    </reaction>
</comment>
<feature type="domain" description="Dihydroneopterin aldolase/epimerase" evidence="7">
    <location>
        <begin position="4"/>
        <end position="116"/>
    </location>
</feature>
<dbReference type="GO" id="GO:0046656">
    <property type="term" value="P:folic acid biosynthetic process"/>
    <property type="evidence" value="ECO:0007669"/>
    <property type="project" value="UniProtKB-UniRule"/>
</dbReference>
<dbReference type="GO" id="GO:0005737">
    <property type="term" value="C:cytoplasm"/>
    <property type="evidence" value="ECO:0007669"/>
    <property type="project" value="TreeGrafter"/>
</dbReference>